<evidence type="ECO:0000313" key="4">
    <source>
        <dbReference type="EMBL" id="OYD57823.1"/>
    </source>
</evidence>
<dbReference type="NCBIfam" id="NF041002">
    <property type="entry name" value="pilin_ComGF"/>
    <property type="match status" value="1"/>
</dbReference>
<keyword evidence="2" id="KW-0178">Competence</keyword>
<keyword evidence="3" id="KW-1133">Transmembrane helix</keyword>
<evidence type="ECO:0000256" key="3">
    <source>
        <dbReference type="SAM" id="Phobius"/>
    </source>
</evidence>
<dbReference type="PROSITE" id="PS00409">
    <property type="entry name" value="PROKAR_NTER_METHYL"/>
    <property type="match status" value="1"/>
</dbReference>
<dbReference type="Proteomes" id="UP000215059">
    <property type="component" value="Unassembled WGS sequence"/>
</dbReference>
<evidence type="ECO:0000313" key="5">
    <source>
        <dbReference type="Proteomes" id="UP000215059"/>
    </source>
</evidence>
<dbReference type="Pfam" id="PF07963">
    <property type="entry name" value="N_methyl"/>
    <property type="match status" value="1"/>
</dbReference>
<keyword evidence="5" id="KW-1185">Reference proteome</keyword>
<accession>A0A235FA01</accession>
<dbReference type="InterPro" id="IPR016977">
    <property type="entry name" value="ComGF"/>
</dbReference>
<proteinExistence type="predicted"/>
<dbReference type="RefSeq" id="WP_094251856.1">
    <property type="nucleotide sequence ID" value="NZ_JBHLXL010000001.1"/>
</dbReference>
<dbReference type="AlphaFoldDB" id="A0A235FA01"/>
<keyword evidence="3" id="KW-0812">Transmembrane</keyword>
<gene>
    <name evidence="4" type="ORF">CGZ90_07930</name>
</gene>
<dbReference type="InterPro" id="IPR012902">
    <property type="entry name" value="N_methyl_site"/>
</dbReference>
<dbReference type="OrthoDB" id="2361316at2"/>
<comment type="subcellular location">
    <subcellularLocation>
        <location evidence="1">Cell surface</location>
    </subcellularLocation>
</comment>
<dbReference type="EMBL" id="NOII01000002">
    <property type="protein sequence ID" value="OYD57823.1"/>
    <property type="molecule type" value="Genomic_DNA"/>
</dbReference>
<feature type="transmembrane region" description="Helical" evidence="3">
    <location>
        <begin position="12"/>
        <end position="35"/>
    </location>
</feature>
<evidence type="ECO:0000256" key="2">
    <source>
        <dbReference type="ARBA" id="ARBA00023287"/>
    </source>
</evidence>
<protein>
    <recommendedName>
        <fullName evidence="6">Prepilin-type N-terminal cleavage/methylation domain-containing protein</fullName>
    </recommendedName>
</protein>
<evidence type="ECO:0008006" key="6">
    <source>
        <dbReference type="Google" id="ProtNLM"/>
    </source>
</evidence>
<sequence length="147" mass="16515">MRIKARWNEKGITLIELIISLAIILAIAALVPLLIKAITFAGKESKGTTIEETEMFFTDIGKEIRAAKEVVVSQQQLVLKAKNGDILVFSFYQGRIRKQVNGTGHEIWLQNTASFTAENNGRWIILKIVDFAGKKAERSYLPLQWGI</sequence>
<comment type="caution">
    <text evidence="4">The sequence shown here is derived from an EMBL/GenBank/DDBJ whole genome shotgun (WGS) entry which is preliminary data.</text>
</comment>
<dbReference type="GO" id="GO:0009986">
    <property type="term" value="C:cell surface"/>
    <property type="evidence" value="ECO:0007669"/>
    <property type="project" value="UniProtKB-SubCell"/>
</dbReference>
<organism evidence="4 5">
    <name type="scientific">Fictibacillus aquaticus</name>
    <dbReference type="NCBI Taxonomy" id="2021314"/>
    <lineage>
        <taxon>Bacteria</taxon>
        <taxon>Bacillati</taxon>
        <taxon>Bacillota</taxon>
        <taxon>Bacilli</taxon>
        <taxon>Bacillales</taxon>
        <taxon>Fictibacillaceae</taxon>
        <taxon>Fictibacillus</taxon>
    </lineage>
</organism>
<evidence type="ECO:0000256" key="1">
    <source>
        <dbReference type="ARBA" id="ARBA00004241"/>
    </source>
</evidence>
<name>A0A235FA01_9BACL</name>
<dbReference type="GO" id="GO:0030420">
    <property type="term" value="P:establishment of competence for transformation"/>
    <property type="evidence" value="ECO:0007669"/>
    <property type="project" value="UniProtKB-KW"/>
</dbReference>
<reference evidence="4 5" key="1">
    <citation type="submission" date="2017-07" db="EMBL/GenBank/DDBJ databases">
        <title>Fictibacillus sp. nov. GDSW-R2A3 Genome sequencing and assembly.</title>
        <authorList>
            <person name="Mayilraj S."/>
        </authorList>
    </citation>
    <scope>NUCLEOTIDE SEQUENCE [LARGE SCALE GENOMIC DNA]</scope>
    <source>
        <strain evidence="4 5">GDSW-R2A3</strain>
    </source>
</reference>
<dbReference type="Pfam" id="PF15980">
    <property type="entry name" value="ComGF"/>
    <property type="match status" value="1"/>
</dbReference>
<keyword evidence="3" id="KW-0472">Membrane</keyword>